<sequence length="2698" mass="285168">MPEQWVRGGVFVALAGNGFVRWARRVAVALAVLMVVTMSDVPVRPDRAVAAPRPAAAPNPAEKQACPEDRPDEVSAAVAARLCGERVEVANRRSETVQVFANPDGTLTQEQALAPVRVRQGDSTWVPVDLTLERRADGTVVPKAHARDLSFAGASSGSGEHEVVSLGTGAERTSLAWAGSLPEPVLDGRTITYPEVRPGVDLVFHAHATGFEQHFVVKDRAGLAQVRKLALSMRTGKLTAAADGMGGLVLKNSRGKQVGRAQKPLMWDAKVGPQSAEHLNTAPVALRATPSGAGRTDLELTPDAKFLAREDLTFPVTIDPPTSLSPSFDAFVQNSYSSDQSGAADLKLGYSNDGGTFYARSYLRFNTTGFAGSKIITAKLRLWNYHSWSCTAASWEAWRTDHVDTSVRWTNQPTARAKVGTSTETKGYNSSCNDGYVYIEVGGALQHSADNNLSSASVMLRATSESSTAGWKRFDSAEGGRPPLVTITYNSAPSAPSALAVAPCYTACGVGARTASLRPTLSAKLADANAGQTLQAEFEVRNKSTLAVVSTSGLRSGSPAWTNGSTASWQVPVNLANGTAYEWRVRGKDPHFYGAWTGWTTLTVDTTKPGVPFVSATIYLNDGQPHGGAEAPDTFTFTPAAGTTDLAAFVYKLDYEASATTVAATAAKSVTLRPRDGQRTLTVQAKDSAGNLSDPNLYVFSAGNAALAQPLPGATIVKRTKLEITTPVAGYTRAYFEYRRGPGGAVLPIPSANLTSATGAPIFATAASPVTLSSLGGYAIWNATDTLGLTGGIVEVRARLYTTSGSTPAYTIPWVQVSVDSSGAGAAGDDIGPGSVNLLTGDYELSSADADELGLSVARTSSSRNRSDGYLPMGQRLTPNQQQISTNLTGFTVPGTSSAARSTVRGQGETTPADSLEITPVTTTSNDTYVAVGGDGGAMRLGMTAGKTYRMTGWIFVPAATGLVPENTHRGLRIVGLYRVGGAYTEVVSPMAAYTEGWQELSVDMTVPAGATEAFFRLYNGAQGGSGRRVYWDNLSMTEIVAPFGPAWSGGATGGAADVDYTTLTLPEPSLAIVNTIGGGWITFAKNTDGTTFTPEPGAEGLVLSRVGSTAYRLSELDGTITEFTQQGGTWAAASSWTAESHSTTRYTYDTTGDRLLLKKVINPVEPGVDDTYNCTTATPARGCEVLEYEYATATTSGLSQSVFGDYTDRVSGVKLWAWDPDTSAMTATQIARYAYDNLGQLREVWDPRVSPALKTSYEYADGRVAKVTPAGELPWHFDHGNPDVDSAALRWDLDAGSGTAVADSSGSGRTGTMASGVTWGQGNDPDNPADRAAVFTGGSGQQISVAGSALSNTSSYTVSAWVRLKTKTVNRTAVSKDGSRTSGFFLNYVAADDRWAFSRVSADSDAATPIRATSNTAAVAGRWTHLTGVYDTASGRMKLYVDGVLQSTTAAVGGWNATGGYVIGRAKWAGAAANVWDGEIDDVRVYGKALNDDQVADLAGDENAGRLLRVRRAALQQGSKTVTDGEIATNIVYNVPLTQLGGGPYNLNHTAISAWGQVDLPTDATAVFGPEDHPGRNSATPAAPGTNGYKHATVHYLSAGGKEVNTATPGGHIDTQEYDRFGNVIRTLEATDRALALGVLPNADTSLAELGLAGSDTASRALALSTVSTYSTDGIDLLETVGPTSTLVLENPLDDPDGIGPLEAIPAGATVIGRARAVNTYDEGKPDGATYHMLTTERESAQIVGYPDADVRVSKNGYDPEHGGVSGWTLKTPTKVIADAVPGGRNMTAYAVFNARGQVLKSWGIGSTGSDAMAHETIYYTAGANAQDSGCGNKPEWAGEPCVTRAVGAVTGHDPARMTTNLPVRRVVSYTRYGDEAVVTETAAGKTRTTTTTYDPATRVTSTAITSDEGAPISAVTTTYSPTSGDVTVTSMGGASISREYDLLGRLASYTDADGGTTVNEFDRFGKSVKVSDPTGHATFAYDRVAEPRGLLTSVTDSVAGTFSAKYSPDGQLTELKYPGGLTRTDRLDANLQPVERTYTRDSDDEVIFSESVATNTASQWVEHTYTGGSKTYRYDRLGRLLRAQHDSAITEGCFTRTYSYDDRTNRTGSAGFAPGADGECDESTATTTRSHTYDTADRLTDDGYVYDAFGRTTNLPGGLVNSYFANDLVQRQQLEDARQTWTLDPAHRFRAFTTETLVDGNWVNASSKLNHYGDDSDEPRWIVEDTTLGNVTRNVSGPDSDLVATTSATGDVVLQLTNLHGDVAATVDTALTEPELFDYDEFGVPMPGQADQRYGWLGGKQRSGEAIGDVILMGVRLYSPTLGRFLQVDPVDGGNATAYDYCAGDPVNCIDLDGKWGWGSVKKGLSKVAKVASYAAMIPGPIGTVAGVVSAVSYAATGNWKEAAFAVATAAAATVGAGAAVRGARLAANTARAAYKAKKVSNAKRAYQGRHRNRCNSFSADTPVLMANGVYLPISAVQAGDWVAAVDSGTRELTLQPVIDVFVGQGARHLVEIFLNAEKGALTATAEHPIWVEGKGWVDAVDIESGDSVVRASGEQVAVRAVIDRGWVDSQTVYNLNVGNVHTFLVGGGDNEILVHNKSSSCKIKNYNLAHVLGGHGSATRVAGKGRFRSRNVKEVKRLIRETVQRGKSRPNTEGRSGRIHERDFGRRVGRDTKGRPATRVRVVLRSGKVVTAFPY</sequence>
<dbReference type="SMART" id="SM00306">
    <property type="entry name" value="HintN"/>
    <property type="match status" value="1"/>
</dbReference>
<dbReference type="NCBIfam" id="TIGR03696">
    <property type="entry name" value="Rhs_assc_core"/>
    <property type="match status" value="1"/>
</dbReference>
<comment type="caution">
    <text evidence="9">The sequence shown here is derived from an EMBL/GenBank/DDBJ whole genome shotgun (WGS) entry which is preliminary data.</text>
</comment>
<dbReference type="InterPro" id="IPR050708">
    <property type="entry name" value="T6SS_VgrG/RHS"/>
</dbReference>
<reference evidence="9 10" key="1">
    <citation type="submission" date="2019-02" db="EMBL/GenBank/DDBJ databases">
        <title>Jishengella sp. nov., isolated from a root of Zingiber montanum.</title>
        <authorList>
            <person name="Kuncharoen N."/>
            <person name="Kudo T."/>
            <person name="Masahiro Y."/>
            <person name="Ohkuma M."/>
            <person name="Tanasupawat S."/>
        </authorList>
    </citation>
    <scope>NUCLEOTIDE SEQUENCE [LARGE SCALE GENOMIC DNA]</scope>
    <source>
        <strain evidence="9 10">PLAI 1-1</strain>
    </source>
</reference>
<dbReference type="CDD" id="cd00081">
    <property type="entry name" value="Hint"/>
    <property type="match status" value="1"/>
</dbReference>
<dbReference type="PROSITE" id="PS50817">
    <property type="entry name" value="INTEIN_N_TER"/>
    <property type="match status" value="1"/>
</dbReference>
<feature type="region of interest" description="Disordered" evidence="6">
    <location>
        <begin position="50"/>
        <end position="71"/>
    </location>
</feature>
<dbReference type="InterPro" id="IPR036844">
    <property type="entry name" value="Hint_dom_sf"/>
</dbReference>
<dbReference type="Gene3D" id="2.60.40.10">
    <property type="entry name" value="Immunoglobulins"/>
    <property type="match status" value="1"/>
</dbReference>
<dbReference type="InterPro" id="IPR030934">
    <property type="entry name" value="Intein_C"/>
</dbReference>
<feature type="domain" description="Hint" evidence="7">
    <location>
        <begin position="2457"/>
        <end position="2555"/>
    </location>
</feature>
<dbReference type="GO" id="GO:0005975">
    <property type="term" value="P:carbohydrate metabolic process"/>
    <property type="evidence" value="ECO:0007669"/>
    <property type="project" value="UniProtKB-ARBA"/>
</dbReference>
<dbReference type="InterPro" id="IPR056823">
    <property type="entry name" value="TEN-like_YD-shell"/>
</dbReference>
<dbReference type="Pfam" id="PF25023">
    <property type="entry name" value="TEN_YD-shell"/>
    <property type="match status" value="1"/>
</dbReference>
<feature type="region of interest" description="Disordered" evidence="6">
    <location>
        <begin position="2647"/>
        <end position="2666"/>
    </location>
</feature>
<dbReference type="InterPro" id="IPR013783">
    <property type="entry name" value="Ig-like_fold"/>
</dbReference>
<dbReference type="PROSITE" id="PS50818">
    <property type="entry name" value="INTEIN_C_TER"/>
    <property type="match status" value="1"/>
</dbReference>
<dbReference type="InterPro" id="IPR013320">
    <property type="entry name" value="ConA-like_dom_sf"/>
</dbReference>
<evidence type="ECO:0000256" key="3">
    <source>
        <dbReference type="ARBA" id="ARBA00022729"/>
    </source>
</evidence>
<dbReference type="Gene3D" id="2.60.120.200">
    <property type="match status" value="1"/>
</dbReference>
<dbReference type="Gene3D" id="2.60.120.260">
    <property type="entry name" value="Galactose-binding domain-like"/>
    <property type="match status" value="1"/>
</dbReference>
<feature type="region of interest" description="Disordered" evidence="6">
    <location>
        <begin position="2111"/>
        <end position="2131"/>
    </location>
</feature>
<evidence type="ECO:0000256" key="6">
    <source>
        <dbReference type="SAM" id="MobiDB-lite"/>
    </source>
</evidence>
<dbReference type="SMART" id="SM00560">
    <property type="entry name" value="LamGL"/>
    <property type="match status" value="1"/>
</dbReference>
<feature type="region of interest" description="Disordered" evidence="6">
    <location>
        <begin position="895"/>
        <end position="914"/>
    </location>
</feature>
<dbReference type="PANTHER" id="PTHR32305">
    <property type="match status" value="1"/>
</dbReference>
<keyword evidence="4" id="KW-0677">Repeat</keyword>
<dbReference type="SUPFAM" id="SSF51294">
    <property type="entry name" value="Hedgehog/intein (Hint) domain"/>
    <property type="match status" value="1"/>
</dbReference>
<evidence type="ECO:0000256" key="5">
    <source>
        <dbReference type="ARBA" id="ARBA00023157"/>
    </source>
</evidence>
<keyword evidence="2" id="KW-0964">Secreted</keyword>
<dbReference type="InterPro" id="IPR022385">
    <property type="entry name" value="Rhs_assc_core"/>
</dbReference>
<protein>
    <submittedName>
        <fullName evidence="9">Uncharacterized protein</fullName>
    </submittedName>
</protein>
<dbReference type="EMBL" id="SJJR01000043">
    <property type="protein sequence ID" value="TCB87375.1"/>
    <property type="molecule type" value="Genomic_DNA"/>
</dbReference>
<comment type="subcellular location">
    <subcellularLocation>
        <location evidence="1">Secreted</location>
    </subcellularLocation>
</comment>
<proteinExistence type="predicted"/>
<organism evidence="9 10">
    <name type="scientific">Micromonospora zingiberis</name>
    <dbReference type="NCBI Taxonomy" id="2053011"/>
    <lineage>
        <taxon>Bacteria</taxon>
        <taxon>Bacillati</taxon>
        <taxon>Actinomycetota</taxon>
        <taxon>Actinomycetes</taxon>
        <taxon>Micromonosporales</taxon>
        <taxon>Micromonosporaceae</taxon>
        <taxon>Micromonospora</taxon>
    </lineage>
</organism>
<evidence type="ECO:0000256" key="1">
    <source>
        <dbReference type="ARBA" id="ARBA00004613"/>
    </source>
</evidence>
<evidence type="ECO:0000256" key="4">
    <source>
        <dbReference type="ARBA" id="ARBA00022737"/>
    </source>
</evidence>
<feature type="domain" description="LamG-like jellyroll fold" evidence="8">
    <location>
        <begin position="1355"/>
        <end position="1494"/>
    </location>
</feature>
<dbReference type="Pfam" id="PF07591">
    <property type="entry name" value="PT-HINT"/>
    <property type="match status" value="1"/>
</dbReference>
<dbReference type="GO" id="GO:0005576">
    <property type="term" value="C:extracellular region"/>
    <property type="evidence" value="ECO:0007669"/>
    <property type="project" value="UniProtKB-SubCell"/>
</dbReference>
<keyword evidence="5" id="KW-1015">Disulfide bond</keyword>
<dbReference type="Pfam" id="PF24517">
    <property type="entry name" value="CBM96"/>
    <property type="match status" value="1"/>
</dbReference>
<dbReference type="Gene3D" id="2.170.16.10">
    <property type="entry name" value="Hedgehog/Intein (Hint) domain"/>
    <property type="match status" value="1"/>
</dbReference>
<evidence type="ECO:0000313" key="9">
    <source>
        <dbReference type="EMBL" id="TCB87375.1"/>
    </source>
</evidence>
<dbReference type="SUPFAM" id="SSF49899">
    <property type="entry name" value="Concanavalin A-like lectins/glucanases"/>
    <property type="match status" value="1"/>
</dbReference>
<dbReference type="GO" id="GO:0016539">
    <property type="term" value="P:intein-mediated protein splicing"/>
    <property type="evidence" value="ECO:0007669"/>
    <property type="project" value="InterPro"/>
</dbReference>
<dbReference type="Pfam" id="PF13385">
    <property type="entry name" value="Laminin_G_3"/>
    <property type="match status" value="1"/>
</dbReference>
<dbReference type="InterPro" id="IPR006141">
    <property type="entry name" value="Intein_N"/>
</dbReference>
<dbReference type="InterPro" id="IPR006558">
    <property type="entry name" value="LamG-like"/>
</dbReference>
<keyword evidence="10" id="KW-1185">Reference proteome</keyword>
<feature type="compositionally biased region" description="Low complexity" evidence="6">
    <location>
        <begin position="50"/>
        <end position="61"/>
    </location>
</feature>
<keyword evidence="3" id="KW-0732">Signal</keyword>
<accession>A0A4V2LU53</accession>
<gene>
    <name evidence="9" type="ORF">E0H26_29010</name>
</gene>
<dbReference type="PANTHER" id="PTHR32305:SF15">
    <property type="entry name" value="PROTEIN RHSA-RELATED"/>
    <property type="match status" value="1"/>
</dbReference>
<dbReference type="Proteomes" id="UP000292274">
    <property type="component" value="Unassembled WGS sequence"/>
</dbReference>
<feature type="compositionally biased region" description="Polar residues" evidence="6">
    <location>
        <begin position="895"/>
        <end position="913"/>
    </location>
</feature>
<dbReference type="InterPro" id="IPR003587">
    <property type="entry name" value="Hint_dom_N"/>
</dbReference>
<dbReference type="Gene3D" id="2.180.10.10">
    <property type="entry name" value="RHS repeat-associated core"/>
    <property type="match status" value="1"/>
</dbReference>
<evidence type="ECO:0000256" key="2">
    <source>
        <dbReference type="ARBA" id="ARBA00022525"/>
    </source>
</evidence>
<dbReference type="OrthoDB" id="5994822at2"/>
<dbReference type="InterPro" id="IPR055372">
    <property type="entry name" value="CBM96"/>
</dbReference>
<evidence type="ECO:0000259" key="8">
    <source>
        <dbReference type="SMART" id="SM00560"/>
    </source>
</evidence>
<evidence type="ECO:0000259" key="7">
    <source>
        <dbReference type="SMART" id="SM00306"/>
    </source>
</evidence>
<evidence type="ECO:0000313" key="10">
    <source>
        <dbReference type="Proteomes" id="UP000292274"/>
    </source>
</evidence>
<dbReference type="RefSeq" id="WP_131309684.1">
    <property type="nucleotide sequence ID" value="NZ_SJJR01000043.1"/>
</dbReference>
<name>A0A4V2LU53_9ACTN</name>